<dbReference type="SUPFAM" id="SSF56112">
    <property type="entry name" value="Protein kinase-like (PK-like)"/>
    <property type="match status" value="1"/>
</dbReference>
<dbReference type="GO" id="GO:0005509">
    <property type="term" value="F:calcium ion binding"/>
    <property type="evidence" value="ECO:0007669"/>
    <property type="project" value="InterPro"/>
</dbReference>
<evidence type="ECO:0000256" key="8">
    <source>
        <dbReference type="ARBA" id="ARBA00022741"/>
    </source>
</evidence>
<dbReference type="Gramene" id="KQJ98878">
    <property type="protein sequence ID" value="KQJ98878"/>
    <property type="gene ID" value="BRADI_3g39670v3"/>
</dbReference>
<dbReference type="InterPro" id="IPR045274">
    <property type="entry name" value="WAK-like"/>
</dbReference>
<evidence type="ECO:0000256" key="4">
    <source>
        <dbReference type="ARBA" id="ARBA00022679"/>
    </source>
</evidence>
<keyword evidence="14" id="KW-0325">Glycoprotein</keyword>
<gene>
    <name evidence="19" type="ORF">BRADI_3g39670v3</name>
</gene>
<feature type="domain" description="EGF-like" evidence="18">
    <location>
        <begin position="310"/>
        <end position="347"/>
    </location>
</feature>
<dbReference type="SUPFAM" id="SSF57184">
    <property type="entry name" value="Growth factor receptor domain"/>
    <property type="match status" value="1"/>
</dbReference>
<feature type="domain" description="Protein kinase" evidence="17">
    <location>
        <begin position="484"/>
        <end position="638"/>
    </location>
</feature>
<evidence type="ECO:0000259" key="18">
    <source>
        <dbReference type="PROSITE" id="PS50026"/>
    </source>
</evidence>
<evidence type="ECO:0000256" key="3">
    <source>
        <dbReference type="ARBA" id="ARBA00022536"/>
    </source>
</evidence>
<keyword evidence="5" id="KW-0812">Transmembrane</keyword>
<dbReference type="InterPro" id="IPR001245">
    <property type="entry name" value="Ser-Thr/Tyr_kinase_cat_dom"/>
</dbReference>
<keyword evidence="10" id="KW-0067">ATP-binding</keyword>
<keyword evidence="6 16" id="KW-0732">Signal</keyword>
<dbReference type="InterPro" id="IPR018097">
    <property type="entry name" value="EGF_Ca-bd_CS"/>
</dbReference>
<dbReference type="PROSITE" id="PS50011">
    <property type="entry name" value="PROTEIN_KINASE_DOM"/>
    <property type="match status" value="1"/>
</dbReference>
<proteinExistence type="predicted"/>
<evidence type="ECO:0000256" key="13">
    <source>
        <dbReference type="ARBA" id="ARBA00023157"/>
    </source>
</evidence>
<evidence type="ECO:0000256" key="1">
    <source>
        <dbReference type="ARBA" id="ARBA00004479"/>
    </source>
</evidence>
<sequence>MERVARRARAMTIAAVAVTALMPLLPSSGTSHGEGCTTSCGNISILYPFGVESGCYHEDGFNLTCNKSYNPPKLFLGDGTVQVLDISIPNATLRINTTRLHFKLDTKKRANGTWHAAGPGYYGDGGAYFLAENKNNLVAVGCGIQVNLLQNNTLVSSCANFCPEVGGVIEIGNERCNGIGCCQSSIGAGLASSYELQLRTLEFDSYGNHDFDIEVFIMDSEFTTSITASTFLDDSFLWPGDNHTIPAVLGWRISSSVCPSDASSPSCRSNHSRCADIHKPLGRDISSQGHNCLCSVGYEGNPYISDGCYDINECNAPDIYPCYSDCNNTQGGYHCQCPPGFTGNASMQNGCKDIDECIHPEEHSCYGLCINMQGTFRCLCRDGTYGDPSKKGGCVTPKSSISEPICCRCNHRPSSQRWLNSFASGACCSVHNTQNQPIESKQIERKMFQAKPWPVAATIISQNTDFGERMIIPLFDLEKATNNFDRTHEAGGGGHGVVYKGLLDLQVVAIKKSKIVVQREIDDFINEVAILSQINHRNVVKLVGCCLETEVPLLVYEFISNGTLDHHLHVEGPISLSWDDRIRIALEVARAISYLHSAASMPIYHRDIKSSNILLDDFSQRRYQILVLQGTSQSIKQQ</sequence>
<dbReference type="CDD" id="cd00054">
    <property type="entry name" value="EGF_CA"/>
    <property type="match status" value="2"/>
</dbReference>
<accession>A0A0Q3FI44</accession>
<feature type="signal peptide" evidence="16">
    <location>
        <begin position="1"/>
        <end position="29"/>
    </location>
</feature>
<reference evidence="19" key="2">
    <citation type="submission" date="2017-06" db="EMBL/GenBank/DDBJ databases">
        <title>WGS assembly of Brachypodium distachyon.</title>
        <authorList>
            <consortium name="The International Brachypodium Initiative"/>
            <person name="Lucas S."/>
            <person name="Harmon-Smith M."/>
            <person name="Lail K."/>
            <person name="Tice H."/>
            <person name="Grimwood J."/>
            <person name="Bruce D."/>
            <person name="Barry K."/>
            <person name="Shu S."/>
            <person name="Lindquist E."/>
            <person name="Wang M."/>
            <person name="Pitluck S."/>
            <person name="Vogel J.P."/>
            <person name="Garvin D.F."/>
            <person name="Mockler T.C."/>
            <person name="Schmutz J."/>
            <person name="Rokhsar D."/>
            <person name="Bevan M.W."/>
        </authorList>
    </citation>
    <scope>NUCLEOTIDE SEQUENCE</scope>
    <source>
        <strain evidence="19">Bd21</strain>
    </source>
</reference>
<reference evidence="20" key="3">
    <citation type="submission" date="2018-08" db="UniProtKB">
        <authorList>
            <consortium name="EnsemblPlants"/>
        </authorList>
    </citation>
    <scope>IDENTIFICATION</scope>
    <source>
        <strain evidence="20">cv. Bd21</strain>
    </source>
</reference>
<keyword evidence="11" id="KW-1133">Transmembrane helix</keyword>
<dbReference type="PANTHER" id="PTHR27005">
    <property type="entry name" value="WALL-ASSOCIATED RECEPTOR KINASE-LIKE 21"/>
    <property type="match status" value="1"/>
</dbReference>
<dbReference type="InterPro" id="IPR009030">
    <property type="entry name" value="Growth_fac_rcpt_cys_sf"/>
</dbReference>
<dbReference type="PANTHER" id="PTHR27005:SF431">
    <property type="entry name" value="PROTEIN KINASE DOMAIN-CONTAINING PROTEIN"/>
    <property type="match status" value="1"/>
</dbReference>
<dbReference type="SMART" id="SM00181">
    <property type="entry name" value="EGF"/>
    <property type="match status" value="3"/>
</dbReference>
<dbReference type="InterPro" id="IPR000742">
    <property type="entry name" value="EGF"/>
</dbReference>
<comment type="subcellular location">
    <subcellularLocation>
        <location evidence="1">Membrane</location>
        <topology evidence="1">Single-pass type I membrane protein</topology>
    </subcellularLocation>
</comment>
<reference evidence="19 20" key="1">
    <citation type="journal article" date="2010" name="Nature">
        <title>Genome sequencing and analysis of the model grass Brachypodium distachyon.</title>
        <authorList>
            <consortium name="International Brachypodium Initiative"/>
        </authorList>
    </citation>
    <scope>NUCLEOTIDE SEQUENCE [LARGE SCALE GENOMIC DNA]</scope>
    <source>
        <strain evidence="19 20">Bd21</strain>
    </source>
</reference>
<dbReference type="Gene3D" id="2.10.25.10">
    <property type="entry name" value="Laminin"/>
    <property type="match status" value="2"/>
</dbReference>
<dbReference type="ExpressionAtlas" id="A0A0Q3FI44">
    <property type="expression patterns" value="baseline"/>
</dbReference>
<dbReference type="GO" id="GO:0007166">
    <property type="term" value="P:cell surface receptor signaling pathway"/>
    <property type="evidence" value="ECO:0000318"/>
    <property type="project" value="GO_Central"/>
</dbReference>
<dbReference type="AlphaFoldDB" id="A0A0Q3FI44"/>
<dbReference type="GO" id="GO:0005886">
    <property type="term" value="C:plasma membrane"/>
    <property type="evidence" value="ECO:0000318"/>
    <property type="project" value="GO_Central"/>
</dbReference>
<keyword evidence="21" id="KW-1185">Reference proteome</keyword>
<dbReference type="InParanoid" id="A0A0Q3FI44"/>
<dbReference type="Gene3D" id="1.10.510.10">
    <property type="entry name" value="Transferase(Phosphotransferase) domain 1"/>
    <property type="match status" value="1"/>
</dbReference>
<dbReference type="Gene3D" id="3.30.200.20">
    <property type="entry name" value="Phosphorylase Kinase, domain 1"/>
    <property type="match status" value="1"/>
</dbReference>
<comment type="caution">
    <text evidence="15">Lacks conserved residue(s) required for the propagation of feature annotation.</text>
</comment>
<evidence type="ECO:0000256" key="7">
    <source>
        <dbReference type="ARBA" id="ARBA00022737"/>
    </source>
</evidence>
<dbReference type="EnsemblPlants" id="KQJ98878">
    <property type="protein sequence ID" value="KQJ98878"/>
    <property type="gene ID" value="BRADI_3g39670v3"/>
</dbReference>
<evidence type="ECO:0008006" key="22">
    <source>
        <dbReference type="Google" id="ProtNLM"/>
    </source>
</evidence>
<keyword evidence="8" id="KW-0547">Nucleotide-binding</keyword>
<dbReference type="FunFam" id="2.10.25.10:FF:000355">
    <property type="entry name" value="Wall-associated receptor kinase 3"/>
    <property type="match status" value="1"/>
</dbReference>
<dbReference type="SMART" id="SM00220">
    <property type="entry name" value="S_TKc"/>
    <property type="match status" value="1"/>
</dbReference>
<dbReference type="Pfam" id="PF12662">
    <property type="entry name" value="cEGF"/>
    <property type="match status" value="1"/>
</dbReference>
<dbReference type="OrthoDB" id="4062651at2759"/>
<evidence type="ECO:0000256" key="12">
    <source>
        <dbReference type="ARBA" id="ARBA00023136"/>
    </source>
</evidence>
<dbReference type="InterPro" id="IPR008271">
    <property type="entry name" value="Ser/Thr_kinase_AS"/>
</dbReference>
<dbReference type="InterPro" id="IPR025287">
    <property type="entry name" value="WAK_GUB"/>
</dbReference>
<dbReference type="InterPro" id="IPR026823">
    <property type="entry name" value="cEGF"/>
</dbReference>
<feature type="chain" id="PRO_5035999534" description="Protein kinase domain-containing protein" evidence="16">
    <location>
        <begin position="30"/>
        <end position="638"/>
    </location>
</feature>
<name>A0A0Q3FI44_BRADI</name>
<dbReference type="InterPro" id="IPR000719">
    <property type="entry name" value="Prot_kinase_dom"/>
</dbReference>
<evidence type="ECO:0000256" key="10">
    <source>
        <dbReference type="ARBA" id="ARBA00022840"/>
    </source>
</evidence>
<dbReference type="SMART" id="SM00179">
    <property type="entry name" value="EGF_CA"/>
    <property type="match status" value="2"/>
</dbReference>
<evidence type="ECO:0000256" key="11">
    <source>
        <dbReference type="ARBA" id="ARBA00022989"/>
    </source>
</evidence>
<keyword evidence="9" id="KW-0418">Kinase</keyword>
<evidence type="ECO:0000256" key="16">
    <source>
        <dbReference type="SAM" id="SignalP"/>
    </source>
</evidence>
<keyword evidence="3 15" id="KW-0245">EGF-like domain</keyword>
<dbReference type="Pfam" id="PF07714">
    <property type="entry name" value="PK_Tyr_Ser-Thr"/>
    <property type="match status" value="1"/>
</dbReference>
<evidence type="ECO:0000256" key="9">
    <source>
        <dbReference type="ARBA" id="ARBA00022777"/>
    </source>
</evidence>
<dbReference type="Pfam" id="PF13947">
    <property type="entry name" value="GUB_WAK_bind"/>
    <property type="match status" value="1"/>
</dbReference>
<evidence type="ECO:0000313" key="20">
    <source>
        <dbReference type="EnsemblPlants" id="KQJ98878"/>
    </source>
</evidence>
<evidence type="ECO:0000256" key="6">
    <source>
        <dbReference type="ARBA" id="ARBA00022729"/>
    </source>
</evidence>
<dbReference type="InterPro" id="IPR001881">
    <property type="entry name" value="EGF-like_Ca-bd_dom"/>
</dbReference>
<evidence type="ECO:0000313" key="21">
    <source>
        <dbReference type="Proteomes" id="UP000008810"/>
    </source>
</evidence>
<dbReference type="PROSITE" id="PS01187">
    <property type="entry name" value="EGF_CA"/>
    <property type="match status" value="1"/>
</dbReference>
<dbReference type="GO" id="GO:0005524">
    <property type="term" value="F:ATP binding"/>
    <property type="evidence" value="ECO:0007669"/>
    <property type="project" value="UniProtKB-KW"/>
</dbReference>
<dbReference type="FunFam" id="3.30.200.20:FF:000043">
    <property type="entry name" value="Wall-associated receptor kinase 2"/>
    <property type="match status" value="1"/>
</dbReference>
<dbReference type="GO" id="GO:0004674">
    <property type="term" value="F:protein serine/threonine kinase activity"/>
    <property type="evidence" value="ECO:0007669"/>
    <property type="project" value="UniProtKB-KW"/>
</dbReference>
<dbReference type="PROSITE" id="PS00010">
    <property type="entry name" value="ASX_HYDROXYL"/>
    <property type="match status" value="1"/>
</dbReference>
<dbReference type="GO" id="GO:0030247">
    <property type="term" value="F:polysaccharide binding"/>
    <property type="evidence" value="ECO:0007669"/>
    <property type="project" value="InterPro"/>
</dbReference>
<keyword evidence="7" id="KW-0677">Repeat</keyword>
<evidence type="ECO:0000256" key="14">
    <source>
        <dbReference type="ARBA" id="ARBA00023180"/>
    </source>
</evidence>
<keyword evidence="12" id="KW-0472">Membrane</keyword>
<organism evidence="19">
    <name type="scientific">Brachypodium distachyon</name>
    <name type="common">Purple false brome</name>
    <name type="synonym">Trachynia distachya</name>
    <dbReference type="NCBI Taxonomy" id="15368"/>
    <lineage>
        <taxon>Eukaryota</taxon>
        <taxon>Viridiplantae</taxon>
        <taxon>Streptophyta</taxon>
        <taxon>Embryophyta</taxon>
        <taxon>Tracheophyta</taxon>
        <taxon>Spermatophyta</taxon>
        <taxon>Magnoliopsida</taxon>
        <taxon>Liliopsida</taxon>
        <taxon>Poales</taxon>
        <taxon>Poaceae</taxon>
        <taxon>BOP clade</taxon>
        <taxon>Pooideae</taxon>
        <taxon>Stipodae</taxon>
        <taxon>Brachypodieae</taxon>
        <taxon>Brachypodium</taxon>
    </lineage>
</organism>
<evidence type="ECO:0000313" key="19">
    <source>
        <dbReference type="EMBL" id="KQJ98878.1"/>
    </source>
</evidence>
<dbReference type="Proteomes" id="UP000008810">
    <property type="component" value="Chromosome 3"/>
</dbReference>
<evidence type="ECO:0000259" key="17">
    <source>
        <dbReference type="PROSITE" id="PS50011"/>
    </source>
</evidence>
<keyword evidence="2" id="KW-0723">Serine/threonine-protein kinase</keyword>
<evidence type="ECO:0000256" key="5">
    <source>
        <dbReference type="ARBA" id="ARBA00022692"/>
    </source>
</evidence>
<protein>
    <recommendedName>
        <fullName evidence="22">Protein kinase domain-containing protein</fullName>
    </recommendedName>
</protein>
<evidence type="ECO:0000256" key="15">
    <source>
        <dbReference type="PROSITE-ProRule" id="PRU00076"/>
    </source>
</evidence>
<dbReference type="PROSITE" id="PS00108">
    <property type="entry name" value="PROTEIN_KINASE_ST"/>
    <property type="match status" value="1"/>
</dbReference>
<dbReference type="PROSITE" id="PS50026">
    <property type="entry name" value="EGF_3"/>
    <property type="match status" value="1"/>
</dbReference>
<dbReference type="EMBL" id="CM000882">
    <property type="protein sequence ID" value="KQJ98878.1"/>
    <property type="molecule type" value="Genomic_DNA"/>
</dbReference>
<keyword evidence="4" id="KW-0808">Transferase</keyword>
<evidence type="ECO:0000256" key="2">
    <source>
        <dbReference type="ARBA" id="ARBA00022527"/>
    </source>
</evidence>
<dbReference type="InterPro" id="IPR000152">
    <property type="entry name" value="EGF-type_Asp/Asn_hydroxyl_site"/>
</dbReference>
<dbReference type="InterPro" id="IPR011009">
    <property type="entry name" value="Kinase-like_dom_sf"/>
</dbReference>
<keyword evidence="13" id="KW-1015">Disulfide bond</keyword>